<evidence type="ECO:0000313" key="1">
    <source>
        <dbReference type="EMBL" id="KAK6327129.1"/>
    </source>
</evidence>
<dbReference type="Proteomes" id="UP001356427">
    <property type="component" value="Unassembled WGS sequence"/>
</dbReference>
<protein>
    <submittedName>
        <fullName evidence="1">Uncharacterized protein</fullName>
    </submittedName>
</protein>
<gene>
    <name evidence="1" type="ORF">J4Q44_G00027740</name>
</gene>
<dbReference type="EMBL" id="JAGTTL010000002">
    <property type="protein sequence ID" value="KAK6327129.1"/>
    <property type="molecule type" value="Genomic_DNA"/>
</dbReference>
<proteinExistence type="predicted"/>
<keyword evidence="2" id="KW-1185">Reference proteome</keyword>
<comment type="caution">
    <text evidence="1">The sequence shown here is derived from an EMBL/GenBank/DDBJ whole genome shotgun (WGS) entry which is preliminary data.</text>
</comment>
<sequence>MSRKGAHQHQQASQQIPSLVELDEVDLEENEAQVNINSLPGLTGAVARLMVGLREDDVETQFGKFHCTLKGFPRATAPSS</sequence>
<dbReference type="AlphaFoldDB" id="A0AAN8MBN8"/>
<name>A0AAN8MBN8_9TELE</name>
<reference evidence="1 2" key="1">
    <citation type="submission" date="2021-04" db="EMBL/GenBank/DDBJ databases">
        <authorList>
            <person name="De Guttry C."/>
            <person name="Zahm M."/>
            <person name="Klopp C."/>
            <person name="Cabau C."/>
            <person name="Louis A."/>
            <person name="Berthelot C."/>
            <person name="Parey E."/>
            <person name="Roest Crollius H."/>
            <person name="Montfort J."/>
            <person name="Robinson-Rechavi M."/>
            <person name="Bucao C."/>
            <person name="Bouchez O."/>
            <person name="Gislard M."/>
            <person name="Lluch J."/>
            <person name="Milhes M."/>
            <person name="Lampietro C."/>
            <person name="Lopez Roques C."/>
            <person name="Donnadieu C."/>
            <person name="Braasch I."/>
            <person name="Desvignes T."/>
            <person name="Postlethwait J."/>
            <person name="Bobe J."/>
            <person name="Wedekind C."/>
            <person name="Guiguen Y."/>
        </authorList>
    </citation>
    <scope>NUCLEOTIDE SEQUENCE [LARGE SCALE GENOMIC DNA]</scope>
    <source>
        <strain evidence="1">Cs_M1</strain>
        <tissue evidence="1">Blood</tissue>
    </source>
</reference>
<accession>A0AAN8MBN8</accession>
<evidence type="ECO:0000313" key="2">
    <source>
        <dbReference type="Proteomes" id="UP001356427"/>
    </source>
</evidence>
<organism evidence="1 2">
    <name type="scientific">Coregonus suidteri</name>
    <dbReference type="NCBI Taxonomy" id="861788"/>
    <lineage>
        <taxon>Eukaryota</taxon>
        <taxon>Metazoa</taxon>
        <taxon>Chordata</taxon>
        <taxon>Craniata</taxon>
        <taxon>Vertebrata</taxon>
        <taxon>Euteleostomi</taxon>
        <taxon>Actinopterygii</taxon>
        <taxon>Neopterygii</taxon>
        <taxon>Teleostei</taxon>
        <taxon>Protacanthopterygii</taxon>
        <taxon>Salmoniformes</taxon>
        <taxon>Salmonidae</taxon>
        <taxon>Coregoninae</taxon>
        <taxon>Coregonus</taxon>
    </lineage>
</organism>